<name>A0A2K3QQ93_9HYPO</name>
<gene>
    <name evidence="3" type="ORF">TCAP_00387</name>
</gene>
<evidence type="ECO:0000256" key="2">
    <source>
        <dbReference type="SAM" id="SignalP"/>
    </source>
</evidence>
<keyword evidence="4" id="KW-1185">Reference proteome</keyword>
<keyword evidence="2" id="KW-0732">Signal</keyword>
<evidence type="ECO:0000313" key="4">
    <source>
        <dbReference type="Proteomes" id="UP000236621"/>
    </source>
</evidence>
<feature type="signal peptide" evidence="2">
    <location>
        <begin position="1"/>
        <end position="21"/>
    </location>
</feature>
<accession>A0A2K3QQ93</accession>
<reference evidence="3 4" key="1">
    <citation type="submission" date="2017-08" db="EMBL/GenBank/DDBJ databases">
        <title>Harnessing the power of phylogenomics to disentangle the directionality and signatures of interkingdom host jumping in the parasitic fungal genus Tolypocladium.</title>
        <authorList>
            <person name="Quandt C.A."/>
            <person name="Patterson W."/>
            <person name="Spatafora J.W."/>
        </authorList>
    </citation>
    <scope>NUCLEOTIDE SEQUENCE [LARGE SCALE GENOMIC DNA]</scope>
    <source>
        <strain evidence="3 4">CBS 113982</strain>
    </source>
</reference>
<evidence type="ECO:0000313" key="3">
    <source>
        <dbReference type="EMBL" id="PNY29701.1"/>
    </source>
</evidence>
<proteinExistence type="predicted"/>
<dbReference type="Proteomes" id="UP000236621">
    <property type="component" value="Unassembled WGS sequence"/>
</dbReference>
<organism evidence="3 4">
    <name type="scientific">Tolypocladium capitatum</name>
    <dbReference type="NCBI Taxonomy" id="45235"/>
    <lineage>
        <taxon>Eukaryota</taxon>
        <taxon>Fungi</taxon>
        <taxon>Dikarya</taxon>
        <taxon>Ascomycota</taxon>
        <taxon>Pezizomycotina</taxon>
        <taxon>Sordariomycetes</taxon>
        <taxon>Hypocreomycetidae</taxon>
        <taxon>Hypocreales</taxon>
        <taxon>Ophiocordycipitaceae</taxon>
        <taxon>Tolypocladium</taxon>
    </lineage>
</organism>
<feature type="region of interest" description="Disordered" evidence="1">
    <location>
        <begin position="106"/>
        <end position="132"/>
    </location>
</feature>
<dbReference type="AlphaFoldDB" id="A0A2K3QQ93"/>
<feature type="chain" id="PRO_5014444267" description="Secreted protein" evidence="2">
    <location>
        <begin position="22"/>
        <end position="132"/>
    </location>
</feature>
<evidence type="ECO:0000256" key="1">
    <source>
        <dbReference type="SAM" id="MobiDB-lite"/>
    </source>
</evidence>
<evidence type="ECO:0008006" key="5">
    <source>
        <dbReference type="Google" id="ProtNLM"/>
    </source>
</evidence>
<dbReference type="EMBL" id="NRSZ01000071">
    <property type="protein sequence ID" value="PNY29701.1"/>
    <property type="molecule type" value="Genomic_DNA"/>
</dbReference>
<protein>
    <recommendedName>
        <fullName evidence="5">Secreted protein</fullName>
    </recommendedName>
</protein>
<sequence length="132" mass="13906">MGVRTWLGCMVLCTLDPLPVADVTLEAPDIPDGRCPVSREVVAADLLVLADDRARTGSNPRRGAGGGRVGQDVGAVPVRGAARHLVRVMRRGDGQGRRVIVAVRRGLRPGRRGGSGRALRDGHHGRPGVVRG</sequence>
<comment type="caution">
    <text evidence="3">The sequence shown here is derived from an EMBL/GenBank/DDBJ whole genome shotgun (WGS) entry which is preliminary data.</text>
</comment>